<evidence type="ECO:0000256" key="7">
    <source>
        <dbReference type="ARBA" id="ARBA00023016"/>
    </source>
</evidence>
<organism evidence="8 9">
    <name type="scientific">Agrobacterium tumefaciens</name>
    <dbReference type="NCBI Taxonomy" id="358"/>
    <lineage>
        <taxon>Bacteria</taxon>
        <taxon>Pseudomonadati</taxon>
        <taxon>Pseudomonadota</taxon>
        <taxon>Alphaproteobacteria</taxon>
        <taxon>Hyphomicrobiales</taxon>
        <taxon>Rhizobiaceae</taxon>
        <taxon>Rhizobium/Agrobacterium group</taxon>
        <taxon>Agrobacterium</taxon>
        <taxon>Agrobacterium tumefaciens complex</taxon>
    </lineage>
</organism>
<reference evidence="8 9" key="1">
    <citation type="submission" date="2019-04" db="EMBL/GenBank/DDBJ databases">
        <title>Complete genome sequence of Agrobacterium tumefaciens CFBP5877.</title>
        <authorList>
            <person name="Huang Y.-Y."/>
            <person name="Chiang H.-Y."/>
            <person name="Chou L."/>
            <person name="Lai E.-M."/>
            <person name="Kuo C.-H."/>
        </authorList>
    </citation>
    <scope>NUCLEOTIDE SEQUENCE [LARGE SCALE GENOMIC DNA]</scope>
    <source>
        <strain evidence="8 9">CFBP5877</strain>
    </source>
</reference>
<evidence type="ECO:0000256" key="2">
    <source>
        <dbReference type="ARBA" id="ARBA00022649"/>
    </source>
</evidence>
<dbReference type="SUPFAM" id="SSF54786">
    <property type="entry name" value="YcfA/nrd intein domain"/>
    <property type="match status" value="1"/>
</dbReference>
<protein>
    <submittedName>
        <fullName evidence="8">Type II toxin-antitoxin system HicA family toxin</fullName>
    </submittedName>
</protein>
<dbReference type="Gene3D" id="3.30.920.30">
    <property type="entry name" value="Hypothetical protein"/>
    <property type="match status" value="1"/>
</dbReference>
<evidence type="ECO:0000256" key="4">
    <source>
        <dbReference type="ARBA" id="ARBA00022759"/>
    </source>
</evidence>
<keyword evidence="3" id="KW-0540">Nuclease</keyword>
<dbReference type="GO" id="GO:0004519">
    <property type="term" value="F:endonuclease activity"/>
    <property type="evidence" value="ECO:0007669"/>
    <property type="project" value="UniProtKB-KW"/>
</dbReference>
<dbReference type="RefSeq" id="WP_080827497.1">
    <property type="nucleotide sequence ID" value="NZ_CP039888.1"/>
</dbReference>
<keyword evidence="2" id="KW-1277">Toxin-antitoxin system</keyword>
<proteinExistence type="inferred from homology"/>
<dbReference type="AlphaFoldDB" id="A0AAE6BC13"/>
<evidence type="ECO:0000256" key="3">
    <source>
        <dbReference type="ARBA" id="ARBA00022722"/>
    </source>
</evidence>
<accession>A0AAE6BC13</accession>
<dbReference type="Proteomes" id="UP000298579">
    <property type="component" value="Chromosome circular"/>
</dbReference>
<dbReference type="InterPro" id="IPR012933">
    <property type="entry name" value="HicA_mRNA_interferase"/>
</dbReference>
<keyword evidence="6" id="KW-0694">RNA-binding</keyword>
<keyword evidence="5" id="KW-0378">Hydrolase</keyword>
<dbReference type="GO" id="GO:0016787">
    <property type="term" value="F:hydrolase activity"/>
    <property type="evidence" value="ECO:0007669"/>
    <property type="project" value="UniProtKB-KW"/>
</dbReference>
<sequence length="70" mass="7745">MKSGDIISALKADGWYEVSTRGSHVQFKHPTKQGRVTVPHPRRDLPIGTLKSIEKQSGLTEVKQCVTISD</sequence>
<dbReference type="GO" id="GO:0003729">
    <property type="term" value="F:mRNA binding"/>
    <property type="evidence" value="ECO:0007669"/>
    <property type="project" value="InterPro"/>
</dbReference>
<gene>
    <name evidence="8" type="ORF">CFBP5877_00465</name>
</gene>
<evidence type="ECO:0000256" key="1">
    <source>
        <dbReference type="ARBA" id="ARBA00006620"/>
    </source>
</evidence>
<dbReference type="Pfam" id="PF07927">
    <property type="entry name" value="HicA_toxin"/>
    <property type="match status" value="1"/>
</dbReference>
<evidence type="ECO:0000313" key="8">
    <source>
        <dbReference type="EMBL" id="QCL80171.1"/>
    </source>
</evidence>
<evidence type="ECO:0000256" key="5">
    <source>
        <dbReference type="ARBA" id="ARBA00022801"/>
    </source>
</evidence>
<name>A0AAE6BC13_AGRTU</name>
<keyword evidence="4" id="KW-0255">Endonuclease</keyword>
<keyword evidence="7" id="KW-0346">Stress response</keyword>
<evidence type="ECO:0000256" key="6">
    <source>
        <dbReference type="ARBA" id="ARBA00022884"/>
    </source>
</evidence>
<comment type="similarity">
    <text evidence="1">Belongs to the HicA mRNA interferase family.</text>
</comment>
<evidence type="ECO:0000313" key="9">
    <source>
        <dbReference type="Proteomes" id="UP000298579"/>
    </source>
</evidence>
<dbReference type="EMBL" id="CP039897">
    <property type="protein sequence ID" value="QCL80171.1"/>
    <property type="molecule type" value="Genomic_DNA"/>
</dbReference>
<dbReference type="InterPro" id="IPR038570">
    <property type="entry name" value="HicA_sf"/>
</dbReference>